<dbReference type="GO" id="GO:0008111">
    <property type="term" value="F:alpha-methylacyl-CoA racemase activity"/>
    <property type="evidence" value="ECO:0007669"/>
    <property type="project" value="TreeGrafter"/>
</dbReference>
<dbReference type="Proteomes" id="UP000582659">
    <property type="component" value="Unassembled WGS sequence"/>
</dbReference>
<evidence type="ECO:0000313" key="4">
    <source>
        <dbReference type="Proteomes" id="UP000095284"/>
    </source>
</evidence>
<dbReference type="Proteomes" id="UP000095284">
    <property type="component" value="Unplaced"/>
</dbReference>
<dbReference type="EMBL" id="CAJFDI010000006">
    <property type="protein sequence ID" value="CAD5234336.1"/>
    <property type="molecule type" value="Genomic_DNA"/>
</dbReference>
<dbReference type="PANTHER" id="PTHR48228">
    <property type="entry name" value="SUCCINYL-COA--D-CITRAMALATE COA-TRANSFERASE"/>
    <property type="match status" value="1"/>
</dbReference>
<dbReference type="AlphaFoldDB" id="A0A1I7SM78"/>
<dbReference type="WBParaSite" id="BXY_1416200.1">
    <property type="protein sequence ID" value="BXY_1416200.1"/>
    <property type="gene ID" value="BXY_1416200"/>
</dbReference>
<dbReference type="SUPFAM" id="SSF89796">
    <property type="entry name" value="CoA-transferase family III (CaiB/BaiF)"/>
    <property type="match status" value="1"/>
</dbReference>
<dbReference type="InterPro" id="IPR044855">
    <property type="entry name" value="CoA-Trfase_III_dom3_sf"/>
</dbReference>
<dbReference type="InterPro" id="IPR023606">
    <property type="entry name" value="CoA-Trfase_III_dom_1_sf"/>
</dbReference>
<keyword evidence="5" id="KW-1185">Reference proteome</keyword>
<feature type="region of interest" description="Disordered" evidence="2">
    <location>
        <begin position="300"/>
        <end position="333"/>
    </location>
</feature>
<evidence type="ECO:0000313" key="6">
    <source>
        <dbReference type="WBParaSite" id="BXY_1416200.1"/>
    </source>
</evidence>
<dbReference type="Proteomes" id="UP000659654">
    <property type="component" value="Unassembled WGS sequence"/>
</dbReference>
<dbReference type="SMR" id="A0A1I7SM78"/>
<evidence type="ECO:0000313" key="3">
    <source>
        <dbReference type="EMBL" id="CAD5234336.1"/>
    </source>
</evidence>
<gene>
    <name evidence="3" type="ORF">BXYJ_LOCUS14427</name>
</gene>
<proteinExistence type="inferred from homology"/>
<reference evidence="6" key="1">
    <citation type="submission" date="2016-11" db="UniProtKB">
        <authorList>
            <consortium name="WormBaseParasite"/>
        </authorList>
    </citation>
    <scope>IDENTIFICATION</scope>
</reference>
<feature type="compositionally biased region" description="Polar residues" evidence="2">
    <location>
        <begin position="312"/>
        <end position="324"/>
    </location>
</feature>
<feature type="compositionally biased region" description="Basic and acidic residues" evidence="2">
    <location>
        <begin position="300"/>
        <end position="311"/>
    </location>
</feature>
<dbReference type="eggNOG" id="KOG3957">
    <property type="taxonomic scope" value="Eukaryota"/>
</dbReference>
<comment type="similarity">
    <text evidence="1">Belongs to the CoA-transferase III family.</text>
</comment>
<dbReference type="PANTHER" id="PTHR48228:SF5">
    <property type="entry name" value="ALPHA-METHYLACYL-COA RACEMASE"/>
    <property type="match status" value="1"/>
</dbReference>
<dbReference type="EMBL" id="CAJFCV020000006">
    <property type="protein sequence ID" value="CAG9130028.1"/>
    <property type="molecule type" value="Genomic_DNA"/>
</dbReference>
<evidence type="ECO:0000313" key="5">
    <source>
        <dbReference type="Proteomes" id="UP000659654"/>
    </source>
</evidence>
<dbReference type="InterPro" id="IPR050509">
    <property type="entry name" value="CoA-transferase_III"/>
</dbReference>
<evidence type="ECO:0000256" key="2">
    <source>
        <dbReference type="SAM" id="MobiDB-lite"/>
    </source>
</evidence>
<dbReference type="InterPro" id="IPR003673">
    <property type="entry name" value="CoA-Trfase_fam_III"/>
</dbReference>
<accession>A0A1I7SM78</accession>
<protein>
    <submittedName>
        <fullName evidence="3">(pine wood nematode) hypothetical protein</fullName>
    </submittedName>
</protein>
<dbReference type="Pfam" id="PF02515">
    <property type="entry name" value="CoA_transf_3"/>
    <property type="match status" value="1"/>
</dbReference>
<evidence type="ECO:0000256" key="1">
    <source>
        <dbReference type="ARBA" id="ARBA00008383"/>
    </source>
</evidence>
<name>A0A1I7SM78_BURXY</name>
<dbReference type="Gene3D" id="3.40.50.10540">
    <property type="entry name" value="Crotonobetainyl-coa:carnitine coa-transferase, domain 1"/>
    <property type="match status" value="1"/>
</dbReference>
<dbReference type="GO" id="GO:0008206">
    <property type="term" value="P:bile acid metabolic process"/>
    <property type="evidence" value="ECO:0007669"/>
    <property type="project" value="TreeGrafter"/>
</dbReference>
<dbReference type="OrthoDB" id="5863171at2759"/>
<sequence length="333" mass="36715">MDALKGIKVIELEGLAPVPFCGQILADFGADVTAIKKKKSGSLKAKFSRNKRSISLDYKDDIHHIRDLVDRADVLLDPYKPGVLEAIGLAPLELWKTNPGLIVARITGYGQTGSMAKKGGHDLNYVSLSGILPFISGKNERPWPPANVLADFAGGGLNGAFGILAAIIKRNRTGEGAVVDVSMTEGVSYLGAMLFEYQGNEVMWNKDFGLFRGDCPIYRTYQTKDDKFMAVGALEPKFHQAVFKTLDVDPNLIDNPTELTNVLEAKFKSKTRNEWASIFEKVDACVTPVLDLEEVKDSELHKSRNNFRPDESLSQPSPRIYSSQELKKLPAKL</sequence>
<organism evidence="4 6">
    <name type="scientific">Bursaphelenchus xylophilus</name>
    <name type="common">Pinewood nematode worm</name>
    <name type="synonym">Aphelenchoides xylophilus</name>
    <dbReference type="NCBI Taxonomy" id="6326"/>
    <lineage>
        <taxon>Eukaryota</taxon>
        <taxon>Metazoa</taxon>
        <taxon>Ecdysozoa</taxon>
        <taxon>Nematoda</taxon>
        <taxon>Chromadorea</taxon>
        <taxon>Rhabditida</taxon>
        <taxon>Tylenchina</taxon>
        <taxon>Tylenchomorpha</taxon>
        <taxon>Aphelenchoidea</taxon>
        <taxon>Aphelenchoididae</taxon>
        <taxon>Bursaphelenchus</taxon>
    </lineage>
</organism>
<dbReference type="GO" id="GO:0005739">
    <property type="term" value="C:mitochondrion"/>
    <property type="evidence" value="ECO:0007669"/>
    <property type="project" value="TreeGrafter"/>
</dbReference>
<reference evidence="3" key="2">
    <citation type="submission" date="2020-09" db="EMBL/GenBank/DDBJ databases">
        <authorList>
            <person name="Kikuchi T."/>
        </authorList>
    </citation>
    <scope>NUCLEOTIDE SEQUENCE</scope>
    <source>
        <strain evidence="3">Ka4C1</strain>
    </source>
</reference>
<dbReference type="Gene3D" id="3.30.1540.10">
    <property type="entry name" value="formyl-coa transferase, domain 3"/>
    <property type="match status" value="1"/>
</dbReference>